<dbReference type="Proteomes" id="UP000234857">
    <property type="component" value="Unassembled WGS sequence"/>
</dbReference>
<comment type="catalytic activity">
    <reaction evidence="4 5">
        <text>[protein]-L-glutamate 5-O-methyl ester + H2O = L-glutamyl-[protein] + methanol + H(+)</text>
        <dbReference type="Rhea" id="RHEA:23236"/>
        <dbReference type="Rhea" id="RHEA-COMP:10208"/>
        <dbReference type="Rhea" id="RHEA-COMP:10311"/>
        <dbReference type="ChEBI" id="CHEBI:15377"/>
        <dbReference type="ChEBI" id="CHEBI:15378"/>
        <dbReference type="ChEBI" id="CHEBI:17790"/>
        <dbReference type="ChEBI" id="CHEBI:29973"/>
        <dbReference type="ChEBI" id="CHEBI:82795"/>
        <dbReference type="EC" id="3.1.1.61"/>
    </reaction>
</comment>
<comment type="similarity">
    <text evidence="5">Belongs to the CheB family.</text>
</comment>
<dbReference type="InterPro" id="IPR000673">
    <property type="entry name" value="Sig_transdc_resp-reg_Me-estase"/>
</dbReference>
<dbReference type="PROSITE" id="PS50122">
    <property type="entry name" value="CHEB"/>
    <property type="match status" value="1"/>
</dbReference>
<dbReference type="EC" id="3.1.1.61" evidence="5"/>
<dbReference type="Gene3D" id="3.40.50.180">
    <property type="entry name" value="Methylesterase CheB, C-terminal domain"/>
    <property type="match status" value="1"/>
</dbReference>
<dbReference type="NCBIfam" id="NF001965">
    <property type="entry name" value="PRK00742.1"/>
    <property type="match status" value="1"/>
</dbReference>
<dbReference type="PANTHER" id="PTHR42872">
    <property type="entry name" value="PROTEIN-GLUTAMATE METHYLESTERASE/PROTEIN-GLUTAMINE GLUTAMINASE"/>
    <property type="match status" value="1"/>
</dbReference>
<dbReference type="PANTHER" id="PTHR42872:SF6">
    <property type="entry name" value="PROTEIN-GLUTAMATE METHYLESTERASE_PROTEIN-GLUTAMINE GLUTAMINASE"/>
    <property type="match status" value="1"/>
</dbReference>
<evidence type="ECO:0000256" key="1">
    <source>
        <dbReference type="ARBA" id="ARBA00022490"/>
    </source>
</evidence>
<keyword evidence="2 5" id="KW-0145">Chemotaxis</keyword>
<comment type="caution">
    <text evidence="10">The sequence shown here is derived from an EMBL/GenBank/DDBJ whole genome shotgun (WGS) entry which is preliminary data.</text>
</comment>
<dbReference type="NCBIfam" id="NF009206">
    <property type="entry name" value="PRK12555.1"/>
    <property type="match status" value="1"/>
</dbReference>
<dbReference type="EC" id="3.5.1.44" evidence="5"/>
<dbReference type="CDD" id="cd16432">
    <property type="entry name" value="CheB_Rec"/>
    <property type="match status" value="1"/>
</dbReference>
<comment type="PTM">
    <text evidence="5">Phosphorylated by CheA. Phosphorylation of the N-terminal regulatory domain activates the methylesterase activity.</text>
</comment>
<dbReference type="CDD" id="cd17541">
    <property type="entry name" value="REC_CheB-like"/>
    <property type="match status" value="1"/>
</dbReference>
<feature type="domain" description="Response regulatory" evidence="8">
    <location>
        <begin position="3"/>
        <end position="121"/>
    </location>
</feature>
<comment type="domain">
    <text evidence="5">Contains a C-terminal catalytic domain, and an N-terminal region which modulates catalytic activity.</text>
</comment>
<dbReference type="AlphaFoldDB" id="A0A2N5ZLG6"/>
<feature type="modified residue" description="4-aspartylphosphate" evidence="5 7">
    <location>
        <position position="54"/>
    </location>
</feature>
<feature type="domain" description="CheB-type methylesterase" evidence="9">
    <location>
        <begin position="162"/>
        <end position="349"/>
    </location>
</feature>
<dbReference type="SMART" id="SM00448">
    <property type="entry name" value="REC"/>
    <property type="match status" value="1"/>
</dbReference>
<reference evidence="10 11" key="1">
    <citation type="submission" date="2017-11" db="EMBL/GenBank/DDBJ databases">
        <title>Genome-resolved metagenomics identifies genetic mobility, metabolic interactions, and unexpected diversity in perchlorate-reducing communities.</title>
        <authorList>
            <person name="Barnum T.P."/>
            <person name="Figueroa I.A."/>
            <person name="Carlstrom C.I."/>
            <person name="Lucas L.N."/>
            <person name="Engelbrektson A.L."/>
            <person name="Coates J.D."/>
        </authorList>
    </citation>
    <scope>NUCLEOTIDE SEQUENCE [LARGE SCALE GENOMIC DNA]</scope>
    <source>
        <strain evidence="10">BM706</strain>
    </source>
</reference>
<keyword evidence="1 5" id="KW-0963">Cytoplasm</keyword>
<evidence type="ECO:0000256" key="6">
    <source>
        <dbReference type="PROSITE-ProRule" id="PRU00050"/>
    </source>
</evidence>
<dbReference type="PROSITE" id="PS50110">
    <property type="entry name" value="RESPONSE_REGULATORY"/>
    <property type="match status" value="1"/>
</dbReference>
<evidence type="ECO:0000259" key="8">
    <source>
        <dbReference type="PROSITE" id="PS50110"/>
    </source>
</evidence>
<dbReference type="GO" id="GO:0006935">
    <property type="term" value="P:chemotaxis"/>
    <property type="evidence" value="ECO:0007669"/>
    <property type="project" value="UniProtKB-UniRule"/>
</dbReference>
<dbReference type="InterPro" id="IPR008248">
    <property type="entry name" value="CheB-like"/>
</dbReference>
<organism evidence="10 11">
    <name type="scientific">Muiribacterium halophilum</name>
    <dbReference type="NCBI Taxonomy" id="2053465"/>
    <lineage>
        <taxon>Bacteria</taxon>
        <taxon>Candidatus Muiribacteriota</taxon>
        <taxon>Candidatus Muiribacteriia</taxon>
        <taxon>Candidatus Muiribacteriales</taxon>
        <taxon>Candidatus Muiribacteriaceae</taxon>
        <taxon>Candidatus Muiribacterium</taxon>
    </lineage>
</organism>
<dbReference type="GO" id="GO:0008984">
    <property type="term" value="F:protein-glutamate methylesterase activity"/>
    <property type="evidence" value="ECO:0007669"/>
    <property type="project" value="UniProtKB-UniRule"/>
</dbReference>
<comment type="subcellular location">
    <subcellularLocation>
        <location evidence="5">Cytoplasm</location>
    </subcellularLocation>
</comment>
<comment type="catalytic activity">
    <reaction evidence="5">
        <text>L-glutaminyl-[protein] + H2O = L-glutamyl-[protein] + NH4(+)</text>
        <dbReference type="Rhea" id="RHEA:16441"/>
        <dbReference type="Rhea" id="RHEA-COMP:10207"/>
        <dbReference type="Rhea" id="RHEA-COMP:10208"/>
        <dbReference type="ChEBI" id="CHEBI:15377"/>
        <dbReference type="ChEBI" id="CHEBI:28938"/>
        <dbReference type="ChEBI" id="CHEBI:29973"/>
        <dbReference type="ChEBI" id="CHEBI:30011"/>
        <dbReference type="EC" id="3.5.1.44"/>
    </reaction>
</comment>
<sequence>MIKVMVVDDSALMRKIITRILNSDNEIDVVMTARDGIDSLEKIIRQKPDVITLDVEMPRMDGVETLKRLRKQFPEIPVVMISSLTTENAELTLKCLELGAFDFVHKPSSKSIDMSIESVSDKIVDRVKKAFENKDKLSNVTPILIEDKTTLEKKELKTNLTKLVCIGISTGGPNALMKLIPRLPTDLSASILIVQHMPAGFTKAFSERLDKMSKLHIKEAEDGDKCIDGRVLIAPGDFHMKVRRQGIDLVVELNKGEKVNRHRPSADILFLSAAENFGRRTLGVIMTGMGNDGAEHLGDIRKAGGYTIAQDENSSVVYGMPRTAVELDNVDKVLPLKDIYREIIDFSEK</sequence>
<dbReference type="GO" id="GO:0000156">
    <property type="term" value="F:phosphorelay response regulator activity"/>
    <property type="evidence" value="ECO:0007669"/>
    <property type="project" value="InterPro"/>
</dbReference>
<feature type="active site" evidence="5 6">
    <location>
        <position position="292"/>
    </location>
</feature>
<dbReference type="EMBL" id="PKTG01000025">
    <property type="protein sequence ID" value="PLX19538.1"/>
    <property type="molecule type" value="Genomic_DNA"/>
</dbReference>
<dbReference type="InterPro" id="IPR011006">
    <property type="entry name" value="CheY-like_superfamily"/>
</dbReference>
<dbReference type="SUPFAM" id="SSF52172">
    <property type="entry name" value="CheY-like"/>
    <property type="match status" value="1"/>
</dbReference>
<evidence type="ECO:0000256" key="7">
    <source>
        <dbReference type="PROSITE-ProRule" id="PRU00169"/>
    </source>
</evidence>
<evidence type="ECO:0000259" key="9">
    <source>
        <dbReference type="PROSITE" id="PS50122"/>
    </source>
</evidence>
<evidence type="ECO:0000313" key="10">
    <source>
        <dbReference type="EMBL" id="PLX19538.1"/>
    </source>
</evidence>
<dbReference type="Gene3D" id="3.40.50.2300">
    <property type="match status" value="1"/>
</dbReference>
<keyword evidence="3 5" id="KW-0378">Hydrolase</keyword>
<proteinExistence type="inferred from homology"/>
<evidence type="ECO:0000313" key="11">
    <source>
        <dbReference type="Proteomes" id="UP000234857"/>
    </source>
</evidence>
<dbReference type="InterPro" id="IPR035909">
    <property type="entry name" value="CheB_C"/>
</dbReference>
<dbReference type="GO" id="GO:0050568">
    <property type="term" value="F:protein-glutamine glutaminase activity"/>
    <property type="evidence" value="ECO:0007669"/>
    <property type="project" value="UniProtKB-UniRule"/>
</dbReference>
<evidence type="ECO:0000256" key="3">
    <source>
        <dbReference type="ARBA" id="ARBA00022801"/>
    </source>
</evidence>
<accession>A0A2N5ZLG6</accession>
<evidence type="ECO:0000256" key="4">
    <source>
        <dbReference type="ARBA" id="ARBA00048267"/>
    </source>
</evidence>
<comment type="function">
    <text evidence="5">Involved in chemotaxis. Part of a chemotaxis signal transduction system that modulates chemotaxis in response to various stimuli. Catalyzes the demethylation of specific methylglutamate residues introduced into the chemoreceptors (methyl-accepting chemotaxis proteins or MCP) by CheR. Also mediates the irreversible deamidation of specific glutamine residues to glutamic acid.</text>
</comment>
<protein>
    <recommendedName>
        <fullName evidence="5">Protein-glutamate methylesterase/protein-glutamine glutaminase</fullName>
        <ecNumber evidence="5">3.1.1.61</ecNumber>
        <ecNumber evidence="5">3.5.1.44</ecNumber>
    </recommendedName>
</protein>
<dbReference type="Pfam" id="PF00072">
    <property type="entry name" value="Response_reg"/>
    <property type="match status" value="1"/>
</dbReference>
<dbReference type="HAMAP" id="MF_00099">
    <property type="entry name" value="CheB_chemtxs"/>
    <property type="match status" value="1"/>
</dbReference>
<dbReference type="InterPro" id="IPR001789">
    <property type="entry name" value="Sig_transdc_resp-reg_receiver"/>
</dbReference>
<feature type="active site" evidence="5 6">
    <location>
        <position position="196"/>
    </location>
</feature>
<dbReference type="SUPFAM" id="SSF52738">
    <property type="entry name" value="Methylesterase CheB, C-terminal domain"/>
    <property type="match status" value="1"/>
</dbReference>
<dbReference type="GO" id="GO:0005737">
    <property type="term" value="C:cytoplasm"/>
    <property type="evidence" value="ECO:0007669"/>
    <property type="project" value="UniProtKB-SubCell"/>
</dbReference>
<feature type="active site" evidence="5 6">
    <location>
        <position position="169"/>
    </location>
</feature>
<gene>
    <name evidence="5" type="primary">cheB</name>
    <name evidence="10" type="ORF">C0601_01400</name>
</gene>
<keyword evidence="5 7" id="KW-0597">Phosphoprotein</keyword>
<name>A0A2N5ZLG6_MUIH1</name>
<evidence type="ECO:0000256" key="2">
    <source>
        <dbReference type="ARBA" id="ARBA00022500"/>
    </source>
</evidence>
<dbReference type="Pfam" id="PF01339">
    <property type="entry name" value="CheB_methylest"/>
    <property type="match status" value="1"/>
</dbReference>
<evidence type="ECO:0000256" key="5">
    <source>
        <dbReference type="HAMAP-Rule" id="MF_00099"/>
    </source>
</evidence>
<dbReference type="PIRSF" id="PIRSF000876">
    <property type="entry name" value="RR_chemtxs_CheB"/>
    <property type="match status" value="1"/>
</dbReference>